<dbReference type="EMBL" id="JAAGMN010006189">
    <property type="protein sequence ID" value="NEE16576.1"/>
    <property type="molecule type" value="Genomic_DNA"/>
</dbReference>
<proteinExistence type="predicted"/>
<organism evidence="1">
    <name type="scientific">Streptomyces sp. SID7499</name>
    <dbReference type="NCBI Taxonomy" id="2706086"/>
    <lineage>
        <taxon>Bacteria</taxon>
        <taxon>Bacillati</taxon>
        <taxon>Actinomycetota</taxon>
        <taxon>Actinomycetes</taxon>
        <taxon>Kitasatosporales</taxon>
        <taxon>Streptomycetaceae</taxon>
        <taxon>Streptomyces</taxon>
    </lineage>
</organism>
<reference evidence="1" key="1">
    <citation type="submission" date="2020-01" db="EMBL/GenBank/DDBJ databases">
        <title>Insect and environment-associated Actinomycetes.</title>
        <authorList>
            <person name="Currrie C."/>
            <person name="Chevrette M."/>
            <person name="Carlson C."/>
            <person name="Stubbendieck R."/>
            <person name="Wendt-Pienkowski E."/>
        </authorList>
    </citation>
    <scope>NUCLEOTIDE SEQUENCE</scope>
    <source>
        <strain evidence="1">SID7499</strain>
    </source>
</reference>
<sequence length="30" mass="3392">ERTIREVLYPITDIGASVHEALEAVRRPAE</sequence>
<accession>A0A6G3XFL0</accession>
<feature type="non-terminal residue" evidence="1">
    <location>
        <position position="1"/>
    </location>
</feature>
<comment type="caution">
    <text evidence="1">The sequence shown here is derived from an EMBL/GenBank/DDBJ whole genome shotgun (WGS) entry which is preliminary data.</text>
</comment>
<gene>
    <name evidence="1" type="ORF">G3M58_60210</name>
</gene>
<name>A0A6G3XFL0_9ACTN</name>
<dbReference type="AlphaFoldDB" id="A0A6G3XFL0"/>
<protein>
    <submittedName>
        <fullName evidence="1">HxlR family transcriptional regulator</fullName>
    </submittedName>
</protein>
<evidence type="ECO:0000313" key="1">
    <source>
        <dbReference type="EMBL" id="NEE16576.1"/>
    </source>
</evidence>